<feature type="domain" description="Type I restriction modification DNA specificity" evidence="4">
    <location>
        <begin position="7"/>
        <end position="181"/>
    </location>
</feature>
<dbReference type="Proteomes" id="UP001409585">
    <property type="component" value="Unassembled WGS sequence"/>
</dbReference>
<evidence type="ECO:0000313" key="6">
    <source>
        <dbReference type="Proteomes" id="UP001409585"/>
    </source>
</evidence>
<name>A0AAV3U7F6_9ALTE</name>
<dbReference type="AlphaFoldDB" id="A0AAV3U7F6"/>
<reference evidence="6" key="1">
    <citation type="journal article" date="2019" name="Int. J. Syst. Evol. Microbiol.">
        <title>The Global Catalogue of Microorganisms (GCM) 10K type strain sequencing project: providing services to taxonomists for standard genome sequencing and annotation.</title>
        <authorList>
            <consortium name="The Broad Institute Genomics Platform"/>
            <consortium name="The Broad Institute Genome Sequencing Center for Infectious Disease"/>
            <person name="Wu L."/>
            <person name="Ma J."/>
        </authorList>
    </citation>
    <scope>NUCLEOTIDE SEQUENCE [LARGE SCALE GENOMIC DNA]</scope>
    <source>
        <strain evidence="6">JCM 19134</strain>
    </source>
</reference>
<dbReference type="PANTHER" id="PTHR30408:SF13">
    <property type="entry name" value="TYPE I RESTRICTION ENZYME HINDI SPECIFICITY SUBUNIT"/>
    <property type="match status" value="1"/>
</dbReference>
<accession>A0AAV3U7F6</accession>
<proteinExistence type="inferred from homology"/>
<evidence type="ECO:0000256" key="3">
    <source>
        <dbReference type="ARBA" id="ARBA00023125"/>
    </source>
</evidence>
<dbReference type="GO" id="GO:0004519">
    <property type="term" value="F:endonuclease activity"/>
    <property type="evidence" value="ECO:0007669"/>
    <property type="project" value="UniProtKB-KW"/>
</dbReference>
<keyword evidence="5" id="KW-0255">Endonuclease</keyword>
<organism evidence="5 6">
    <name type="scientific">Halioxenophilus aromaticivorans</name>
    <dbReference type="NCBI Taxonomy" id="1306992"/>
    <lineage>
        <taxon>Bacteria</taxon>
        <taxon>Pseudomonadati</taxon>
        <taxon>Pseudomonadota</taxon>
        <taxon>Gammaproteobacteria</taxon>
        <taxon>Alteromonadales</taxon>
        <taxon>Alteromonadaceae</taxon>
        <taxon>Halioxenophilus</taxon>
    </lineage>
</organism>
<dbReference type="CDD" id="cd17260">
    <property type="entry name" value="RMtype1_S_EcoEI-TRD1-CR1_like"/>
    <property type="match status" value="1"/>
</dbReference>
<dbReference type="InterPro" id="IPR052021">
    <property type="entry name" value="Type-I_RS_S_subunit"/>
</dbReference>
<keyword evidence="6" id="KW-1185">Reference proteome</keyword>
<dbReference type="GO" id="GO:0003677">
    <property type="term" value="F:DNA binding"/>
    <property type="evidence" value="ECO:0007669"/>
    <property type="project" value="UniProtKB-KW"/>
</dbReference>
<sequence length="436" mass="48795">MKYEFPTKALEEVAELKGGYAFKSKDYRDSGRFVLRTVNISNEGRITREGATFVSEEHAREFERFELRTNDTLFVMVGATLGKTGLVKEEDLPALLNQNMWVIRAKDRVADPVFLHFAFNIASQDLLGWASGAAREFVRRDDYRKLTLPFPPLAVQREISATLGAIDDKIANNRALAADLEAMARAIFKSWFVDFDPVKAKMEGRTPTGMDAETAALFPDELVESELGLIPKGWEASCLTDAFELNPRYTLKKGMPAPYLEMSNVPVRGHVPDEVVPREFSSGTKFQNGDTLLARITPCLENGKAAHVDFLNNGQVAWGSTEFIVLRAKPPVPSYFGYLLCRLDAFREHAISSMTGTSGRQRVQPDSLARWRLALPGKSICRKFDHIIDPLRAKIRQLGDESQELAQLRDALLPRLISGKLRLPEAETVTGQEMAE</sequence>
<dbReference type="GO" id="GO:0009307">
    <property type="term" value="P:DNA restriction-modification system"/>
    <property type="evidence" value="ECO:0007669"/>
    <property type="project" value="UniProtKB-KW"/>
</dbReference>
<keyword evidence="3" id="KW-0238">DNA-binding</keyword>
<dbReference type="Pfam" id="PF01420">
    <property type="entry name" value="Methylase_S"/>
    <property type="match status" value="1"/>
</dbReference>
<evidence type="ECO:0000313" key="5">
    <source>
        <dbReference type="EMBL" id="GAA4951650.1"/>
    </source>
</evidence>
<dbReference type="RefSeq" id="WP_345425491.1">
    <property type="nucleotide sequence ID" value="NZ_AP031496.1"/>
</dbReference>
<evidence type="ECO:0000256" key="2">
    <source>
        <dbReference type="ARBA" id="ARBA00022747"/>
    </source>
</evidence>
<dbReference type="SUPFAM" id="SSF116734">
    <property type="entry name" value="DNA methylase specificity domain"/>
    <property type="match status" value="2"/>
</dbReference>
<protein>
    <submittedName>
        <fullName evidence="5">Restriction endonuclease subunit S</fullName>
    </submittedName>
</protein>
<dbReference type="PANTHER" id="PTHR30408">
    <property type="entry name" value="TYPE-1 RESTRICTION ENZYME ECOKI SPECIFICITY PROTEIN"/>
    <property type="match status" value="1"/>
</dbReference>
<evidence type="ECO:0000256" key="1">
    <source>
        <dbReference type="ARBA" id="ARBA00010923"/>
    </source>
</evidence>
<evidence type="ECO:0000259" key="4">
    <source>
        <dbReference type="Pfam" id="PF01420"/>
    </source>
</evidence>
<dbReference type="InterPro" id="IPR044946">
    <property type="entry name" value="Restrct_endonuc_typeI_TRD_sf"/>
</dbReference>
<dbReference type="CDD" id="cd17278">
    <property type="entry name" value="RMtype1_S_LdeBORF1052P-TRD2-CR2"/>
    <property type="match status" value="1"/>
</dbReference>
<comment type="caution">
    <text evidence="5">The sequence shown here is derived from an EMBL/GenBank/DDBJ whole genome shotgun (WGS) entry which is preliminary data.</text>
</comment>
<keyword evidence="5" id="KW-0378">Hydrolase</keyword>
<gene>
    <name evidence="5" type="ORF">GCM10025791_35220</name>
</gene>
<dbReference type="Gene3D" id="3.90.220.20">
    <property type="entry name" value="DNA methylase specificity domains"/>
    <property type="match status" value="2"/>
</dbReference>
<keyword evidence="5" id="KW-0540">Nuclease</keyword>
<dbReference type="InterPro" id="IPR000055">
    <property type="entry name" value="Restrct_endonuc_typeI_TRD"/>
</dbReference>
<comment type="similarity">
    <text evidence="1">Belongs to the type-I restriction system S methylase family.</text>
</comment>
<dbReference type="EMBL" id="BAABLX010000029">
    <property type="protein sequence ID" value="GAA4951650.1"/>
    <property type="molecule type" value="Genomic_DNA"/>
</dbReference>
<keyword evidence="2" id="KW-0680">Restriction system</keyword>